<protein>
    <submittedName>
        <fullName evidence="1">Uncharacterized protein</fullName>
    </submittedName>
</protein>
<evidence type="ECO:0000313" key="2">
    <source>
        <dbReference type="Proteomes" id="UP001597214"/>
    </source>
</evidence>
<proteinExistence type="predicted"/>
<dbReference type="EMBL" id="JBHUEM010000014">
    <property type="protein sequence ID" value="MFD1736962.1"/>
    <property type="molecule type" value="Genomic_DNA"/>
</dbReference>
<keyword evidence="2" id="KW-1185">Reference proteome</keyword>
<reference evidence="2" key="1">
    <citation type="journal article" date="2019" name="Int. J. Syst. Evol. Microbiol.">
        <title>The Global Catalogue of Microorganisms (GCM) 10K type strain sequencing project: providing services to taxonomists for standard genome sequencing and annotation.</title>
        <authorList>
            <consortium name="The Broad Institute Genomics Platform"/>
            <consortium name="The Broad Institute Genome Sequencing Center for Infectious Disease"/>
            <person name="Wu L."/>
            <person name="Ma J."/>
        </authorList>
    </citation>
    <scope>NUCLEOTIDE SEQUENCE [LARGE SCALE GENOMIC DNA]</scope>
    <source>
        <strain evidence="2">CCUG 49339</strain>
    </source>
</reference>
<name>A0ABW4LR22_9BACI</name>
<dbReference type="Proteomes" id="UP001597214">
    <property type="component" value="Unassembled WGS sequence"/>
</dbReference>
<sequence length="90" mass="10089">MREKAAHYPQATPPSIDLLYLSKDDSHGVGMTILFHQSGPSVICYEKSSSETPPANKELALPDILKRLCIGYQNRYSFFTISNVEKKSKV</sequence>
<gene>
    <name evidence="1" type="ORF">ACFSCX_10345</name>
</gene>
<comment type="caution">
    <text evidence="1">The sequence shown here is derived from an EMBL/GenBank/DDBJ whole genome shotgun (WGS) entry which is preliminary data.</text>
</comment>
<accession>A0ABW4LR22</accession>
<organism evidence="1 2">
    <name type="scientific">Bacillus salitolerans</name>
    <dbReference type="NCBI Taxonomy" id="1437434"/>
    <lineage>
        <taxon>Bacteria</taxon>
        <taxon>Bacillati</taxon>
        <taxon>Bacillota</taxon>
        <taxon>Bacilli</taxon>
        <taxon>Bacillales</taxon>
        <taxon>Bacillaceae</taxon>
        <taxon>Bacillus</taxon>
    </lineage>
</organism>
<evidence type="ECO:0000313" key="1">
    <source>
        <dbReference type="EMBL" id="MFD1736962.1"/>
    </source>
</evidence>
<dbReference type="RefSeq" id="WP_377928153.1">
    <property type="nucleotide sequence ID" value="NZ_JBHUEM010000014.1"/>
</dbReference>